<evidence type="ECO:0008006" key="4">
    <source>
        <dbReference type="Google" id="ProtNLM"/>
    </source>
</evidence>
<gene>
    <name evidence="2" type="ORF">V1264_007373</name>
</gene>
<reference evidence="2 3" key="1">
    <citation type="submission" date="2024-02" db="EMBL/GenBank/DDBJ databases">
        <title>Chromosome-scale genome assembly of the rough periwinkle Littorina saxatilis.</title>
        <authorList>
            <person name="De Jode A."/>
            <person name="Faria R."/>
            <person name="Formenti G."/>
            <person name="Sims Y."/>
            <person name="Smith T.P."/>
            <person name="Tracey A."/>
            <person name="Wood J.M.D."/>
            <person name="Zagrodzka Z.B."/>
            <person name="Johannesson K."/>
            <person name="Butlin R.K."/>
            <person name="Leder E.H."/>
        </authorList>
    </citation>
    <scope>NUCLEOTIDE SEQUENCE [LARGE SCALE GENOMIC DNA]</scope>
    <source>
        <strain evidence="2">Snail1</strain>
        <tissue evidence="2">Muscle</tissue>
    </source>
</reference>
<protein>
    <recommendedName>
        <fullName evidence="4">DUF4430 domain-containing protein</fullName>
    </recommendedName>
</protein>
<comment type="caution">
    <text evidence="2">The sequence shown here is derived from an EMBL/GenBank/DDBJ whole genome shotgun (WGS) entry which is preliminary data.</text>
</comment>
<accession>A0AAN9AUV9</accession>
<evidence type="ECO:0000313" key="3">
    <source>
        <dbReference type="Proteomes" id="UP001374579"/>
    </source>
</evidence>
<dbReference type="EMBL" id="JBAMIC010000019">
    <property type="protein sequence ID" value="KAK7093671.1"/>
    <property type="molecule type" value="Genomic_DNA"/>
</dbReference>
<dbReference type="PANTHER" id="PTHR10559:SF18">
    <property type="entry name" value="TRANSCOBALAMIN II"/>
    <property type="match status" value="1"/>
</dbReference>
<dbReference type="AlphaFoldDB" id="A0AAN9AUV9"/>
<name>A0AAN9AUV9_9CAEN</name>
<sequence length="163" mass="18213">MKTDKNICSLVLLTFLFVATCQGAVSASLLWSQKAEASCTAQTSFQQCVLCDLHPKEVTLHVLNTLIVPYMDESLTLTCTSQIFLLGMMQEAATQDTSFRFSGTYFNLNLGWFVDAYNGTYASSEDQTYWEILDGNMRPTPVGVSYYQPKNGETVTFNLTNYS</sequence>
<dbReference type="Proteomes" id="UP001374579">
    <property type="component" value="Unassembled WGS sequence"/>
</dbReference>
<evidence type="ECO:0000313" key="2">
    <source>
        <dbReference type="EMBL" id="KAK7093671.1"/>
    </source>
</evidence>
<dbReference type="PANTHER" id="PTHR10559">
    <property type="entry name" value="TRANSCOBALAMIN-1/GASTRIC INTRINSIC FACTOR"/>
    <property type="match status" value="1"/>
</dbReference>
<feature type="chain" id="PRO_5043008515" description="DUF4430 domain-containing protein" evidence="1">
    <location>
        <begin position="24"/>
        <end position="163"/>
    </location>
</feature>
<evidence type="ECO:0000256" key="1">
    <source>
        <dbReference type="SAM" id="SignalP"/>
    </source>
</evidence>
<keyword evidence="1" id="KW-0732">Signal</keyword>
<feature type="signal peptide" evidence="1">
    <location>
        <begin position="1"/>
        <end position="23"/>
    </location>
</feature>
<proteinExistence type="predicted"/>
<organism evidence="2 3">
    <name type="scientific">Littorina saxatilis</name>
    <dbReference type="NCBI Taxonomy" id="31220"/>
    <lineage>
        <taxon>Eukaryota</taxon>
        <taxon>Metazoa</taxon>
        <taxon>Spiralia</taxon>
        <taxon>Lophotrochozoa</taxon>
        <taxon>Mollusca</taxon>
        <taxon>Gastropoda</taxon>
        <taxon>Caenogastropoda</taxon>
        <taxon>Littorinimorpha</taxon>
        <taxon>Littorinoidea</taxon>
        <taxon>Littorinidae</taxon>
        <taxon>Littorina</taxon>
    </lineage>
</organism>
<dbReference type="Gene3D" id="2.170.130.30">
    <property type="match status" value="1"/>
</dbReference>
<dbReference type="InterPro" id="IPR051588">
    <property type="entry name" value="Cobalamin_Transport"/>
</dbReference>
<keyword evidence="3" id="KW-1185">Reference proteome</keyword>